<dbReference type="PANTHER" id="PTHR41521">
    <property type="match status" value="1"/>
</dbReference>
<dbReference type="Proteomes" id="UP001519924">
    <property type="component" value="Unassembled WGS sequence"/>
</dbReference>
<comment type="caution">
    <text evidence="2">The sequence shown here is derived from an EMBL/GenBank/DDBJ whole genome shotgun (WGS) entry which is preliminary data.</text>
</comment>
<dbReference type="RefSeq" id="WP_220115699.1">
    <property type="nucleotide sequence ID" value="NZ_JAHZUY010000002.1"/>
</dbReference>
<keyword evidence="3" id="KW-1185">Reference proteome</keyword>
<protein>
    <submittedName>
        <fullName evidence="2">DUF1330 domain-containing protein</fullName>
    </submittedName>
</protein>
<dbReference type="EMBL" id="JAHZUY010000002">
    <property type="protein sequence ID" value="MBW8268199.1"/>
    <property type="molecule type" value="Genomic_DNA"/>
</dbReference>
<dbReference type="InterPro" id="IPR010753">
    <property type="entry name" value="DUF1330"/>
</dbReference>
<proteinExistence type="predicted"/>
<dbReference type="InterPro" id="IPR011008">
    <property type="entry name" value="Dimeric_a/b-barrel"/>
</dbReference>
<dbReference type="PANTHER" id="PTHR41521:SF4">
    <property type="entry name" value="BLR0684 PROTEIN"/>
    <property type="match status" value="1"/>
</dbReference>
<dbReference type="Gene3D" id="3.30.70.100">
    <property type="match status" value="1"/>
</dbReference>
<evidence type="ECO:0000313" key="3">
    <source>
        <dbReference type="Proteomes" id="UP001519924"/>
    </source>
</evidence>
<evidence type="ECO:0000313" key="2">
    <source>
        <dbReference type="EMBL" id="MBW8268199.1"/>
    </source>
</evidence>
<feature type="domain" description="DUF1330" evidence="1">
    <location>
        <begin position="3"/>
        <end position="95"/>
    </location>
</feature>
<organism evidence="2 3">
    <name type="scientific">Caldovatus aquaticus</name>
    <dbReference type="NCBI Taxonomy" id="2865671"/>
    <lineage>
        <taxon>Bacteria</taxon>
        <taxon>Pseudomonadati</taxon>
        <taxon>Pseudomonadota</taxon>
        <taxon>Alphaproteobacteria</taxon>
        <taxon>Acetobacterales</taxon>
        <taxon>Roseomonadaceae</taxon>
        <taxon>Caldovatus</taxon>
    </lineage>
</organism>
<reference evidence="2 3" key="1">
    <citation type="submission" date="2021-08" db="EMBL/GenBank/DDBJ databases">
        <title>Caldovatus sediminis gen. nov., sp. nov., a moderately thermophilic bacterium isolated from a hot spring.</title>
        <authorList>
            <person name="Hu C.-J."/>
            <person name="Li W.-J."/>
            <person name="Xian W.-D."/>
        </authorList>
    </citation>
    <scope>NUCLEOTIDE SEQUENCE [LARGE SCALE GENOMIC DNA]</scope>
    <source>
        <strain evidence="2 3">SYSU G05006</strain>
    </source>
</reference>
<sequence length="101" mass="11139">MPKGYIFAEIEVTDPETYERYRPLAAAAIAAHGGRYLVRGGEPRVLEGDRSPKRVVVLEFDSPEQAEAFYRSAQYQEALAIRQRSSEGHLYLLAGADAPAG</sequence>
<name>A0ABS7EY05_9PROT</name>
<dbReference type="SUPFAM" id="SSF54909">
    <property type="entry name" value="Dimeric alpha+beta barrel"/>
    <property type="match status" value="1"/>
</dbReference>
<accession>A0ABS7EY05</accession>
<dbReference type="Pfam" id="PF07045">
    <property type="entry name" value="DUF1330"/>
    <property type="match status" value="1"/>
</dbReference>
<evidence type="ECO:0000259" key="1">
    <source>
        <dbReference type="Pfam" id="PF07045"/>
    </source>
</evidence>
<gene>
    <name evidence="2" type="ORF">K1J50_01725</name>
</gene>